<accession>A0AAD9HNH0</accession>
<organism evidence="2 3">
    <name type="scientific">Colletotrichum zoysiae</name>
    <dbReference type="NCBI Taxonomy" id="1216348"/>
    <lineage>
        <taxon>Eukaryota</taxon>
        <taxon>Fungi</taxon>
        <taxon>Dikarya</taxon>
        <taxon>Ascomycota</taxon>
        <taxon>Pezizomycotina</taxon>
        <taxon>Sordariomycetes</taxon>
        <taxon>Hypocreomycetidae</taxon>
        <taxon>Glomerellales</taxon>
        <taxon>Glomerellaceae</taxon>
        <taxon>Colletotrichum</taxon>
        <taxon>Colletotrichum graminicola species complex</taxon>
    </lineage>
</organism>
<comment type="caution">
    <text evidence="2">The sequence shown here is derived from an EMBL/GenBank/DDBJ whole genome shotgun (WGS) entry which is preliminary data.</text>
</comment>
<feature type="compositionally biased region" description="Basic and acidic residues" evidence="1">
    <location>
        <begin position="38"/>
        <end position="50"/>
    </location>
</feature>
<evidence type="ECO:0000313" key="3">
    <source>
        <dbReference type="Proteomes" id="UP001232148"/>
    </source>
</evidence>
<gene>
    <name evidence="2" type="ORF">LX32DRAFT_297293</name>
</gene>
<reference evidence="2" key="1">
    <citation type="submission" date="2021-06" db="EMBL/GenBank/DDBJ databases">
        <title>Comparative genomics, transcriptomics and evolutionary studies reveal genomic signatures of adaptation to plant cell wall in hemibiotrophic fungi.</title>
        <authorList>
            <consortium name="DOE Joint Genome Institute"/>
            <person name="Baroncelli R."/>
            <person name="Diaz J.F."/>
            <person name="Benocci T."/>
            <person name="Peng M."/>
            <person name="Battaglia E."/>
            <person name="Haridas S."/>
            <person name="Andreopoulos W."/>
            <person name="Labutti K."/>
            <person name="Pangilinan J."/>
            <person name="Floch G.L."/>
            <person name="Makela M.R."/>
            <person name="Henrissat B."/>
            <person name="Grigoriev I.V."/>
            <person name="Crouch J.A."/>
            <person name="De Vries R.P."/>
            <person name="Sukno S.A."/>
            <person name="Thon M.R."/>
        </authorList>
    </citation>
    <scope>NUCLEOTIDE SEQUENCE</scope>
    <source>
        <strain evidence="2">MAFF235873</strain>
    </source>
</reference>
<keyword evidence="3" id="KW-1185">Reference proteome</keyword>
<dbReference type="Proteomes" id="UP001232148">
    <property type="component" value="Unassembled WGS sequence"/>
</dbReference>
<feature type="compositionally biased region" description="Low complexity" evidence="1">
    <location>
        <begin position="26"/>
        <end position="37"/>
    </location>
</feature>
<name>A0AAD9HNH0_9PEZI</name>
<dbReference type="EMBL" id="MU842845">
    <property type="protein sequence ID" value="KAK2030994.1"/>
    <property type="molecule type" value="Genomic_DNA"/>
</dbReference>
<feature type="region of interest" description="Disordered" evidence="1">
    <location>
        <begin position="26"/>
        <end position="92"/>
    </location>
</feature>
<feature type="compositionally biased region" description="Pro residues" evidence="1">
    <location>
        <begin position="60"/>
        <end position="70"/>
    </location>
</feature>
<proteinExistence type="predicted"/>
<protein>
    <submittedName>
        <fullName evidence="2">Uncharacterized protein</fullName>
    </submittedName>
</protein>
<evidence type="ECO:0000256" key="1">
    <source>
        <dbReference type="SAM" id="MobiDB-lite"/>
    </source>
</evidence>
<dbReference type="AlphaFoldDB" id="A0AAD9HNH0"/>
<evidence type="ECO:0000313" key="2">
    <source>
        <dbReference type="EMBL" id="KAK2030994.1"/>
    </source>
</evidence>
<sequence length="114" mass="12532">MDDVWRDENKEHAIYAHDMFVNLGESSVQASKQASKQARQERTGRTDGHRRLPTLRLFFPAPPRPPPPLPSDSRGGPDRSAPHCTASHRTSDCCQTGPGTNIKLGACLGRCLGR</sequence>